<feature type="non-terminal residue" evidence="1">
    <location>
        <position position="1"/>
    </location>
</feature>
<proteinExistence type="predicted"/>
<dbReference type="EMBL" id="KB740984">
    <property type="protein sequence ID" value="ENN76306.1"/>
    <property type="molecule type" value="Genomic_DNA"/>
</dbReference>
<reference evidence="1" key="1">
    <citation type="journal article" date="2013" name="Genome Biol.">
        <title>Draft genome of the mountain pine beetle, Dendroctonus ponderosae Hopkins, a major forest pest.</title>
        <authorList>
            <person name="Keeling C.I."/>
            <person name="Yuen M.M."/>
            <person name="Liao N.Y."/>
            <person name="Docking T.R."/>
            <person name="Chan S.K."/>
            <person name="Taylor G.A."/>
            <person name="Palmquist D.L."/>
            <person name="Jackman S.D."/>
            <person name="Nguyen A."/>
            <person name="Li M."/>
            <person name="Henderson H."/>
            <person name="Janes J.K."/>
            <person name="Zhao Y."/>
            <person name="Pandoh P."/>
            <person name="Moore R."/>
            <person name="Sperling F.A."/>
            <person name="Huber D.P."/>
            <person name="Birol I."/>
            <person name="Jones S.J."/>
            <person name="Bohlmann J."/>
        </authorList>
    </citation>
    <scope>NUCLEOTIDE SEQUENCE</scope>
</reference>
<sequence length="86" mass="9710">MHGNVREKTAIETKEGQENLISTLDGTIVEGVPKSTAFSWLLLLQHFTVDHPCIFLVRSHDEEHSTSGFSKILFIGKLSNEQVFIR</sequence>
<evidence type="ECO:0000313" key="1">
    <source>
        <dbReference type="EMBL" id="ENN76306.1"/>
    </source>
</evidence>
<dbReference type="OrthoDB" id="671595at2759"/>
<dbReference type="AlphaFoldDB" id="N6U6M9"/>
<accession>N6U6M9</accession>
<dbReference type="HOGENOM" id="CLU_2500209_0_0_1"/>
<name>N6U6M9_DENPD</name>
<organism evidence="1">
    <name type="scientific">Dendroctonus ponderosae</name>
    <name type="common">Mountain pine beetle</name>
    <dbReference type="NCBI Taxonomy" id="77166"/>
    <lineage>
        <taxon>Eukaryota</taxon>
        <taxon>Metazoa</taxon>
        <taxon>Ecdysozoa</taxon>
        <taxon>Arthropoda</taxon>
        <taxon>Hexapoda</taxon>
        <taxon>Insecta</taxon>
        <taxon>Pterygota</taxon>
        <taxon>Neoptera</taxon>
        <taxon>Endopterygota</taxon>
        <taxon>Coleoptera</taxon>
        <taxon>Polyphaga</taxon>
        <taxon>Cucujiformia</taxon>
        <taxon>Curculionidae</taxon>
        <taxon>Scolytinae</taxon>
        <taxon>Dendroctonus</taxon>
    </lineage>
</organism>
<gene>
    <name evidence="1" type="ORF">YQE_07269</name>
</gene>
<protein>
    <submittedName>
        <fullName evidence="1">Uncharacterized protein</fullName>
    </submittedName>
</protein>